<accession>Q17KD6</accession>
<proteinExistence type="predicted"/>
<reference evidence="2" key="2">
    <citation type="journal article" date="2007" name="Science">
        <title>Genome sequence of Aedes aegypti, a major arbovirus vector.</title>
        <authorList>
            <person name="Nene V."/>
            <person name="Wortman J.R."/>
            <person name="Lawson D."/>
            <person name="Haas B."/>
            <person name="Kodira C."/>
            <person name="Tu Z.J."/>
            <person name="Loftus B."/>
            <person name="Xi Z."/>
            <person name="Megy K."/>
            <person name="Grabherr M."/>
            <person name="Ren Q."/>
            <person name="Zdobnov E.M."/>
            <person name="Lobo N.F."/>
            <person name="Campbell K.S."/>
            <person name="Brown S.E."/>
            <person name="Bonaldo M.F."/>
            <person name="Zhu J."/>
            <person name="Sinkins S.P."/>
            <person name="Hogenkamp D.G."/>
            <person name="Amedeo P."/>
            <person name="Arensburger P."/>
            <person name="Atkinson P.W."/>
            <person name="Bidwell S."/>
            <person name="Biedler J."/>
            <person name="Birney E."/>
            <person name="Bruggner R.V."/>
            <person name="Costas J."/>
            <person name="Coy M.R."/>
            <person name="Crabtree J."/>
            <person name="Crawford M."/>
            <person name="Debruyn B."/>
            <person name="Decaprio D."/>
            <person name="Eiglmeier K."/>
            <person name="Eisenstadt E."/>
            <person name="El-Dorry H."/>
            <person name="Gelbart W.M."/>
            <person name="Gomes S.L."/>
            <person name="Hammond M."/>
            <person name="Hannick L.I."/>
            <person name="Hogan J.R."/>
            <person name="Holmes M.H."/>
            <person name="Jaffe D."/>
            <person name="Johnston J.S."/>
            <person name="Kennedy R.C."/>
            <person name="Koo H."/>
            <person name="Kravitz S."/>
            <person name="Kriventseva E.V."/>
            <person name="Kulp D."/>
            <person name="Labutti K."/>
            <person name="Lee E."/>
            <person name="Li S."/>
            <person name="Lovin D.D."/>
            <person name="Mao C."/>
            <person name="Mauceli E."/>
            <person name="Menck C.F."/>
            <person name="Miller J.R."/>
            <person name="Montgomery P."/>
            <person name="Mori A."/>
            <person name="Nascimento A.L."/>
            <person name="Naveira H.F."/>
            <person name="Nusbaum C."/>
            <person name="O'leary S."/>
            <person name="Orvis J."/>
            <person name="Pertea M."/>
            <person name="Quesneville H."/>
            <person name="Reidenbach K.R."/>
            <person name="Rogers Y.H."/>
            <person name="Roth C.W."/>
            <person name="Schneider J.R."/>
            <person name="Schatz M."/>
            <person name="Shumway M."/>
            <person name="Stanke M."/>
            <person name="Stinson E.O."/>
            <person name="Tubio J.M."/>
            <person name="Vanzee J.P."/>
            <person name="Verjovski-Almeida S."/>
            <person name="Werner D."/>
            <person name="White O."/>
            <person name="Wyder S."/>
            <person name="Zeng Q."/>
            <person name="Zhao Q."/>
            <person name="Zhao Y."/>
            <person name="Hill C.A."/>
            <person name="Raikhel A.S."/>
            <person name="Soares M.B."/>
            <person name="Knudson D.L."/>
            <person name="Lee N.H."/>
            <person name="Galagan J."/>
            <person name="Salzberg S.L."/>
            <person name="Paulsen I.T."/>
            <person name="Dimopoulos G."/>
            <person name="Collins F.H."/>
            <person name="Birren B."/>
            <person name="Fraser-Liggett C.M."/>
            <person name="Severson D.W."/>
        </authorList>
    </citation>
    <scope>NUCLEOTIDE SEQUENCE [LARGE SCALE GENOMIC DNA]</scope>
    <source>
        <strain evidence="2">Liverpool</strain>
    </source>
</reference>
<dbReference type="Proteomes" id="UP000682892">
    <property type="component" value="Unassembled WGS sequence"/>
</dbReference>
<organism evidence="2 3">
    <name type="scientific">Aedes aegypti</name>
    <name type="common">Yellowfever mosquito</name>
    <name type="synonym">Culex aegypti</name>
    <dbReference type="NCBI Taxonomy" id="7159"/>
    <lineage>
        <taxon>Eukaryota</taxon>
        <taxon>Metazoa</taxon>
        <taxon>Ecdysozoa</taxon>
        <taxon>Arthropoda</taxon>
        <taxon>Hexapoda</taxon>
        <taxon>Insecta</taxon>
        <taxon>Pterygota</taxon>
        <taxon>Neoptera</taxon>
        <taxon>Endopterygota</taxon>
        <taxon>Diptera</taxon>
        <taxon>Nematocera</taxon>
        <taxon>Culicoidea</taxon>
        <taxon>Culicidae</taxon>
        <taxon>Culicinae</taxon>
        <taxon>Aedini</taxon>
        <taxon>Aedes</taxon>
        <taxon>Stegomyia</taxon>
    </lineage>
</organism>
<feature type="region of interest" description="Disordered" evidence="1">
    <location>
        <begin position="55"/>
        <end position="113"/>
    </location>
</feature>
<sequence>MASRNFFGAKAQASILPLRAIFHTTIRQLASQLGGKHADETSPICAAAASSRILRHTNSKRSSSSSPNDYSDSATGSLVKEQHHRHQQQQQINGKYLNSNENGGSEDSAGIETPAGATLFSSSASSSLSSSLSSPLSHNSPQTLTLTADKNKTSKCLFRAAGDAKIVPVVYIHHENSSLDIHSTSMVKIHALLQCVQPVLLPLLNQIPYNEAPTYIHSLVIRIRSEAYMCGTNLFYE</sequence>
<feature type="compositionally biased region" description="Low complexity" evidence="1">
    <location>
        <begin position="60"/>
        <end position="73"/>
    </location>
</feature>
<reference evidence="2" key="3">
    <citation type="submission" date="2012-09" db="EMBL/GenBank/DDBJ databases">
        <authorList>
            <consortium name="VectorBase"/>
        </authorList>
    </citation>
    <scope>NUCLEOTIDE SEQUENCE</scope>
    <source>
        <strain evidence="2">Liverpool</strain>
    </source>
</reference>
<dbReference type="STRING" id="7159.Q17KD6"/>
<gene>
    <name evidence="2" type="ORF">AaeL_AAEL001727</name>
</gene>
<dbReference type="EMBL" id="CH477225">
    <property type="protein sequence ID" value="EAT47155.1"/>
    <property type="molecule type" value="Genomic_DNA"/>
</dbReference>
<dbReference type="VEuPathDB" id="VectorBase:AAEL027715"/>
<evidence type="ECO:0000313" key="2">
    <source>
        <dbReference type="EMBL" id="EAT47155.1"/>
    </source>
</evidence>
<evidence type="ECO:0000313" key="3">
    <source>
        <dbReference type="Proteomes" id="UP000682892"/>
    </source>
</evidence>
<dbReference type="PaxDb" id="7159-AAEL001727-PA"/>
<reference evidence="2" key="1">
    <citation type="submission" date="2005-10" db="EMBL/GenBank/DDBJ databases">
        <authorList>
            <person name="Loftus B.J."/>
            <person name="Nene V.M."/>
            <person name="Hannick L.I."/>
            <person name="Bidwell S."/>
            <person name="Haas B."/>
            <person name="Amedeo P."/>
            <person name="Orvis J."/>
            <person name="Wortman J.R."/>
            <person name="White O.R."/>
            <person name="Salzberg S."/>
            <person name="Shumway M."/>
            <person name="Koo H."/>
            <person name="Zhao Y."/>
            <person name="Holmes M."/>
            <person name="Miller J."/>
            <person name="Schatz M."/>
            <person name="Pop M."/>
            <person name="Pai G."/>
            <person name="Utterback T."/>
            <person name="Rogers Y.-H."/>
            <person name="Kravitz S."/>
            <person name="Fraser C.M."/>
        </authorList>
    </citation>
    <scope>NUCLEOTIDE SEQUENCE</scope>
    <source>
        <strain evidence="2">Liverpool</strain>
    </source>
</reference>
<protein>
    <submittedName>
        <fullName evidence="2">AAEL001727-PA</fullName>
    </submittedName>
</protein>
<dbReference type="AlphaFoldDB" id="Q17KD6"/>
<evidence type="ECO:0000256" key="1">
    <source>
        <dbReference type="SAM" id="MobiDB-lite"/>
    </source>
</evidence>
<feature type="compositionally biased region" description="Polar residues" evidence="1">
    <location>
        <begin position="92"/>
        <end position="105"/>
    </location>
</feature>
<dbReference type="HOGENOM" id="CLU_1171436_0_0_1"/>
<name>Q17KD6_AEDAE</name>